<dbReference type="RefSeq" id="WP_160623795.1">
    <property type="nucleotide sequence ID" value="NZ_CP028272.1"/>
</dbReference>
<feature type="transmembrane region" description="Helical" evidence="1">
    <location>
        <begin position="46"/>
        <end position="67"/>
    </location>
</feature>
<dbReference type="AlphaFoldDB" id="A0A6P1Q6J7"/>
<dbReference type="KEGG" id="mint:C7M51_04412"/>
<protein>
    <submittedName>
        <fullName evidence="2">Uncharacterized protein</fullName>
    </submittedName>
</protein>
<geneLocation type="plasmid" evidence="2 3">
    <name>unnamed1</name>
</geneLocation>
<keyword evidence="1" id="KW-0472">Membrane</keyword>
<accession>A0A6P1Q6J7</accession>
<keyword evidence="1" id="KW-0812">Transmembrane</keyword>
<evidence type="ECO:0000313" key="3">
    <source>
        <dbReference type="Proteomes" id="UP000464053"/>
    </source>
</evidence>
<dbReference type="Proteomes" id="UP000464053">
    <property type="component" value="Plasmid unnamed1"/>
</dbReference>
<keyword evidence="1" id="KW-1133">Transmembrane helix</keyword>
<proteinExistence type="predicted"/>
<reference evidence="2 3" key="1">
    <citation type="submission" date="2018-03" db="EMBL/GenBank/DDBJ databases">
        <title>Pantoea intestinalis SRCM103226 isolated form the mealworm.</title>
        <authorList>
            <person name="Jeong D.-Y."/>
            <person name="Kim J.W."/>
        </authorList>
    </citation>
    <scope>NUCLEOTIDE SEQUENCE [LARGE SCALE GENOMIC DNA]</scope>
    <source>
        <strain evidence="2 3">SRCM103226</strain>
        <plasmid evidence="2 3">unnamed1</plasmid>
    </source>
</reference>
<keyword evidence="2" id="KW-0614">Plasmid</keyword>
<dbReference type="EMBL" id="CP028272">
    <property type="protein sequence ID" value="QHM74051.1"/>
    <property type="molecule type" value="Genomic_DNA"/>
</dbReference>
<feature type="transmembrane region" description="Helical" evidence="1">
    <location>
        <begin position="12"/>
        <end position="34"/>
    </location>
</feature>
<sequence length="141" mass="16362">MTDMEANGNRFWTTNVIIFAVLQFIFYMTAFFILYKTSGNFPGIFWRVNLLIALAAAAYTSVVPVRVRKYSEKILNGKGINMGYCCVVLPVMYLLIKCLLFAYFKWELEVTNKLIGGFCRTYMLLAPFTGFFIIKYYKDLK</sequence>
<name>A0A6P1Q6J7_9GAMM</name>
<gene>
    <name evidence="2" type="ORF">C7M51_04412</name>
</gene>
<evidence type="ECO:0000313" key="2">
    <source>
        <dbReference type="EMBL" id="QHM74051.1"/>
    </source>
</evidence>
<evidence type="ECO:0000256" key="1">
    <source>
        <dbReference type="SAM" id="Phobius"/>
    </source>
</evidence>
<organism evidence="2 3">
    <name type="scientific">Mixta intestinalis</name>
    <dbReference type="NCBI Taxonomy" id="1615494"/>
    <lineage>
        <taxon>Bacteria</taxon>
        <taxon>Pseudomonadati</taxon>
        <taxon>Pseudomonadota</taxon>
        <taxon>Gammaproteobacteria</taxon>
        <taxon>Enterobacterales</taxon>
        <taxon>Erwiniaceae</taxon>
        <taxon>Mixta</taxon>
    </lineage>
</organism>
<feature type="transmembrane region" description="Helical" evidence="1">
    <location>
        <begin position="115"/>
        <end position="137"/>
    </location>
</feature>
<feature type="transmembrane region" description="Helical" evidence="1">
    <location>
        <begin position="79"/>
        <end position="103"/>
    </location>
</feature>
<keyword evidence="3" id="KW-1185">Reference proteome</keyword>